<organism evidence="1 2">
    <name type="scientific">Sinobacterium norvegicum</name>
    <dbReference type="NCBI Taxonomy" id="1641715"/>
    <lineage>
        <taxon>Bacteria</taxon>
        <taxon>Pseudomonadati</taxon>
        <taxon>Pseudomonadota</taxon>
        <taxon>Gammaproteobacteria</taxon>
        <taxon>Cellvibrionales</taxon>
        <taxon>Spongiibacteraceae</taxon>
        <taxon>Sinobacterium</taxon>
    </lineage>
</organism>
<keyword evidence="2" id="KW-1185">Reference proteome</keyword>
<evidence type="ECO:0000313" key="2">
    <source>
        <dbReference type="Proteomes" id="UP000838100"/>
    </source>
</evidence>
<name>A0ABM9A9R7_9GAMM</name>
<evidence type="ECO:0000313" key="1">
    <source>
        <dbReference type="EMBL" id="CAH0989945.1"/>
    </source>
</evidence>
<gene>
    <name evidence="1" type="ORF">SIN8267_00017</name>
</gene>
<dbReference type="EMBL" id="CAKLPX010000001">
    <property type="protein sequence ID" value="CAH0989945.1"/>
    <property type="molecule type" value="Genomic_DNA"/>
</dbReference>
<reference evidence="1" key="1">
    <citation type="submission" date="2021-12" db="EMBL/GenBank/DDBJ databases">
        <authorList>
            <person name="Rodrigo-Torres L."/>
            <person name="Arahal R. D."/>
            <person name="Lucena T."/>
        </authorList>
    </citation>
    <scope>NUCLEOTIDE SEQUENCE</scope>
    <source>
        <strain evidence="1">CECT 8267</strain>
    </source>
</reference>
<protein>
    <submittedName>
        <fullName evidence="1">Uncharacterized protein</fullName>
    </submittedName>
</protein>
<sequence>MIAVNEAAALDLSLWLPCDSAAVVNTPVS</sequence>
<proteinExistence type="predicted"/>
<comment type="caution">
    <text evidence="1">The sequence shown here is derived from an EMBL/GenBank/DDBJ whole genome shotgun (WGS) entry which is preliminary data.</text>
</comment>
<accession>A0ABM9A9R7</accession>
<dbReference type="Proteomes" id="UP000838100">
    <property type="component" value="Unassembled WGS sequence"/>
</dbReference>